<dbReference type="GO" id="GO:0016746">
    <property type="term" value="F:acyltransferase activity"/>
    <property type="evidence" value="ECO:0007669"/>
    <property type="project" value="UniProtKB-KW"/>
</dbReference>
<evidence type="ECO:0000313" key="4">
    <source>
        <dbReference type="EMBL" id="KAK4282617.1"/>
    </source>
</evidence>
<gene>
    <name evidence="4" type="ORF">QN277_013973</name>
</gene>
<dbReference type="AlphaFoldDB" id="A0AAE1TER6"/>
<dbReference type="EMBL" id="JAWXYG010000002">
    <property type="protein sequence ID" value="KAK4282617.1"/>
    <property type="molecule type" value="Genomic_DNA"/>
</dbReference>
<dbReference type="PANTHER" id="PTHR31147">
    <property type="entry name" value="ACYL TRANSFERASE 4"/>
    <property type="match status" value="1"/>
</dbReference>
<keyword evidence="5" id="KW-1185">Reference proteome</keyword>
<reference evidence="4" key="1">
    <citation type="submission" date="2023-10" db="EMBL/GenBank/DDBJ databases">
        <title>Chromosome-level genome of the transformable northern wattle, Acacia crassicarpa.</title>
        <authorList>
            <person name="Massaro I."/>
            <person name="Sinha N.R."/>
            <person name="Poethig S."/>
            <person name="Leichty A.R."/>
        </authorList>
    </citation>
    <scope>NUCLEOTIDE SEQUENCE</scope>
    <source>
        <strain evidence="4">Acra3RX</strain>
        <tissue evidence="4">Leaf</tissue>
    </source>
</reference>
<keyword evidence="2" id="KW-0808">Transferase</keyword>
<evidence type="ECO:0000256" key="3">
    <source>
        <dbReference type="ARBA" id="ARBA00023315"/>
    </source>
</evidence>
<keyword evidence="3" id="KW-0012">Acyltransferase</keyword>
<proteinExistence type="inferred from homology"/>
<sequence length="427" mass="47724">MAVHVIRTNRGLVKPAEQKASTTLDLSPIDRLPVLRCNARTLHVFRYGPQASMVIREALSRALVPYYPLAGRLSQPEQCPLQIECSGEGVWFVEASASSTLASVNYFDDVESIPYDDLLPDQIPDPETEHFDPLVKMQVTQFRCGGFVIGLIFCHSVCDGLGAAQFLKAIGEVARGLENPIIAPVWHRDFFPLTSDEETLSELPKLPPGPPPVPEYKLEHANIDIPIDHIHRLKREFQQVTGQNCSAFEILSAGFWISRTRAINLGPNTLVKLVFFANCRQLLNPPLPEGFYGNCFFPVTITIPSESLTQASMIEAIKFIQEGKARLPAEFYKYLKGERLKDGEDPFAPPLAYTTLFISEWGRLGFNEVDYQWGPPVHVVPIQGSSIIPVGIVGSLPLPRKGIRLMTWCVEEAHRGPFLHQMTSWTH</sequence>
<name>A0AAE1TER6_9FABA</name>
<protein>
    <submittedName>
        <fullName evidence="4">Uncharacterized protein</fullName>
    </submittedName>
</protein>
<dbReference type="InterPro" id="IPR050898">
    <property type="entry name" value="Plant_acyltransferase"/>
</dbReference>
<comment type="caution">
    <text evidence="4">The sequence shown here is derived from an EMBL/GenBank/DDBJ whole genome shotgun (WGS) entry which is preliminary data.</text>
</comment>
<evidence type="ECO:0000256" key="1">
    <source>
        <dbReference type="ARBA" id="ARBA00009861"/>
    </source>
</evidence>
<accession>A0AAE1TER6</accession>
<comment type="similarity">
    <text evidence="1">Belongs to the plant acyltransferase family.</text>
</comment>
<organism evidence="4 5">
    <name type="scientific">Acacia crassicarpa</name>
    <name type="common">northern wattle</name>
    <dbReference type="NCBI Taxonomy" id="499986"/>
    <lineage>
        <taxon>Eukaryota</taxon>
        <taxon>Viridiplantae</taxon>
        <taxon>Streptophyta</taxon>
        <taxon>Embryophyta</taxon>
        <taxon>Tracheophyta</taxon>
        <taxon>Spermatophyta</taxon>
        <taxon>Magnoliopsida</taxon>
        <taxon>eudicotyledons</taxon>
        <taxon>Gunneridae</taxon>
        <taxon>Pentapetalae</taxon>
        <taxon>rosids</taxon>
        <taxon>fabids</taxon>
        <taxon>Fabales</taxon>
        <taxon>Fabaceae</taxon>
        <taxon>Caesalpinioideae</taxon>
        <taxon>mimosoid clade</taxon>
        <taxon>Acacieae</taxon>
        <taxon>Acacia</taxon>
    </lineage>
</organism>
<dbReference type="Proteomes" id="UP001293593">
    <property type="component" value="Unassembled WGS sequence"/>
</dbReference>
<dbReference type="Gene3D" id="3.30.559.10">
    <property type="entry name" value="Chloramphenicol acetyltransferase-like domain"/>
    <property type="match status" value="2"/>
</dbReference>
<dbReference type="Pfam" id="PF02458">
    <property type="entry name" value="Transferase"/>
    <property type="match status" value="1"/>
</dbReference>
<evidence type="ECO:0000313" key="5">
    <source>
        <dbReference type="Proteomes" id="UP001293593"/>
    </source>
</evidence>
<dbReference type="InterPro" id="IPR023213">
    <property type="entry name" value="CAT-like_dom_sf"/>
</dbReference>
<dbReference type="PANTHER" id="PTHR31147:SF1">
    <property type="entry name" value="ACYL TRANSFERASE 4"/>
    <property type="match status" value="1"/>
</dbReference>
<evidence type="ECO:0000256" key="2">
    <source>
        <dbReference type="ARBA" id="ARBA00022679"/>
    </source>
</evidence>